<protein>
    <submittedName>
        <fullName evidence="2">Cupin domain-containing protein</fullName>
    </submittedName>
</protein>
<name>A0A433JAT7_9PROT</name>
<dbReference type="RefSeq" id="WP_126997395.1">
    <property type="nucleotide sequence ID" value="NZ_CP173190.1"/>
</dbReference>
<gene>
    <name evidence="2" type="ORF">EJ913_10225</name>
</gene>
<dbReference type="InterPro" id="IPR011051">
    <property type="entry name" value="RmlC_Cupin_sf"/>
</dbReference>
<dbReference type="Proteomes" id="UP000280346">
    <property type="component" value="Unassembled WGS sequence"/>
</dbReference>
<dbReference type="InterPro" id="IPR039935">
    <property type="entry name" value="YML079W-like"/>
</dbReference>
<reference evidence="2 3" key="1">
    <citation type="submission" date="2018-12" db="EMBL/GenBank/DDBJ databases">
        <authorList>
            <person name="Yang Y."/>
        </authorList>
    </citation>
    <scope>NUCLEOTIDE SEQUENCE [LARGE SCALE GENOMIC DNA]</scope>
    <source>
        <strain evidence="2 3">GSF71</strain>
    </source>
</reference>
<accession>A0A433JAT7</accession>
<proteinExistence type="predicted"/>
<dbReference type="Gene3D" id="2.60.120.10">
    <property type="entry name" value="Jelly Rolls"/>
    <property type="match status" value="1"/>
</dbReference>
<organism evidence="2 3">
    <name type="scientific">Azospirillum doebereinerae</name>
    <dbReference type="NCBI Taxonomy" id="92933"/>
    <lineage>
        <taxon>Bacteria</taxon>
        <taxon>Pseudomonadati</taxon>
        <taxon>Pseudomonadota</taxon>
        <taxon>Alphaproteobacteria</taxon>
        <taxon>Rhodospirillales</taxon>
        <taxon>Azospirillaceae</taxon>
        <taxon>Azospirillum</taxon>
    </lineage>
</organism>
<dbReference type="EMBL" id="RZIJ01000006">
    <property type="protein sequence ID" value="RUQ72926.1"/>
    <property type="molecule type" value="Genomic_DNA"/>
</dbReference>
<evidence type="ECO:0000313" key="2">
    <source>
        <dbReference type="EMBL" id="RUQ72926.1"/>
    </source>
</evidence>
<evidence type="ECO:0000313" key="3">
    <source>
        <dbReference type="Proteomes" id="UP000280346"/>
    </source>
</evidence>
<dbReference type="CDD" id="cd06121">
    <property type="entry name" value="cupin_YML079wp"/>
    <property type="match status" value="1"/>
</dbReference>
<dbReference type="PANTHER" id="PTHR33387:SF3">
    <property type="entry name" value="DUF985 DOMAIN-CONTAINING PROTEIN"/>
    <property type="match status" value="1"/>
</dbReference>
<comment type="caution">
    <text evidence="2">The sequence shown here is derived from an EMBL/GenBank/DDBJ whole genome shotgun (WGS) entry which is preliminary data.</text>
</comment>
<dbReference type="Pfam" id="PF06172">
    <property type="entry name" value="Cupin_5"/>
    <property type="match status" value="1"/>
</dbReference>
<evidence type="ECO:0000259" key="1">
    <source>
        <dbReference type="Pfam" id="PF06172"/>
    </source>
</evidence>
<dbReference type="PANTHER" id="PTHR33387">
    <property type="entry name" value="RMLC-LIKE JELLY ROLL FOLD PROTEIN"/>
    <property type="match status" value="1"/>
</dbReference>
<dbReference type="AlphaFoldDB" id="A0A433JAT7"/>
<dbReference type="InterPro" id="IPR009327">
    <property type="entry name" value="Cupin_DUF985"/>
</dbReference>
<dbReference type="OrthoDB" id="9798288at2"/>
<sequence>MTGALDAERLIALLGLQPHPEGGHYVETYRAPAEGRGAVTAIYFLLKAGERSHWHRVDAVEVWLWHGGAPLELLIYDEVEAETRTHRLGMDIAAGERPQAVVPVGAWQAARGLEGWSLVSCTVAPAFEFAGFTMAPSGWEPPR</sequence>
<dbReference type="SUPFAM" id="SSF51182">
    <property type="entry name" value="RmlC-like cupins"/>
    <property type="match status" value="1"/>
</dbReference>
<feature type="domain" description="DUF985" evidence="1">
    <location>
        <begin position="9"/>
        <end position="135"/>
    </location>
</feature>
<keyword evidence="3" id="KW-1185">Reference proteome</keyword>
<dbReference type="InterPro" id="IPR014710">
    <property type="entry name" value="RmlC-like_jellyroll"/>
</dbReference>